<dbReference type="Pfam" id="PF00700">
    <property type="entry name" value="Flagellin_C"/>
    <property type="match status" value="1"/>
</dbReference>
<dbReference type="PANTHER" id="PTHR42792:SF2">
    <property type="entry name" value="FLAGELLIN"/>
    <property type="match status" value="1"/>
</dbReference>
<evidence type="ECO:0000256" key="2">
    <source>
        <dbReference type="ARBA" id="ARBA00020110"/>
    </source>
</evidence>
<evidence type="ECO:0000259" key="7">
    <source>
        <dbReference type="Pfam" id="PF00669"/>
    </source>
</evidence>
<feature type="coiled-coil region" evidence="5">
    <location>
        <begin position="100"/>
        <end position="127"/>
    </location>
</feature>
<comment type="function">
    <text evidence="4">Flagellin is the subunit protein which polymerizes to form the filaments of bacterial flagella.</text>
</comment>
<evidence type="ECO:0000259" key="8">
    <source>
        <dbReference type="Pfam" id="PF00700"/>
    </source>
</evidence>
<evidence type="ECO:0000313" key="9">
    <source>
        <dbReference type="EMBL" id="MBB5173018.1"/>
    </source>
</evidence>
<dbReference type="Pfam" id="PF00669">
    <property type="entry name" value="Flagellin_N"/>
    <property type="match status" value="1"/>
</dbReference>
<feature type="domain" description="Flagellin C-terminal" evidence="8">
    <location>
        <begin position="669"/>
        <end position="754"/>
    </location>
</feature>
<comment type="caution">
    <text evidence="9">The sequence shown here is derived from an EMBL/GenBank/DDBJ whole genome shotgun (WGS) entry which is preliminary data.</text>
</comment>
<dbReference type="Proteomes" id="UP000551878">
    <property type="component" value="Unassembled WGS sequence"/>
</dbReference>
<dbReference type="InterPro" id="IPR001492">
    <property type="entry name" value="Flagellin"/>
</dbReference>
<keyword evidence="4" id="KW-0964">Secreted</keyword>
<dbReference type="GO" id="GO:0009288">
    <property type="term" value="C:bacterial-type flagellum"/>
    <property type="evidence" value="ECO:0007669"/>
    <property type="project" value="UniProtKB-SubCell"/>
</dbReference>
<sequence>MQINNNIQALNAYRNLYQNQQATSSNLEKLSSGLRINRAADDAAGLAISEKMRSQIRGLEQAERNAMDGISLIQTSEGAMEEVHSMLQRMRELTVQAANDTNTEEDTEQIQKEIDQLKDEIDSVSEKTEFNTRSLLDGSSAVSTNVEGELADTPLAEDPSVDDIRVESGDYRLGIDDAEIVSTVTESGAGLEDGSDISFEDESNKPPLGKYEIEVRDFDSEKDTATVEVTNPNGETETVNHRDVTDDINVGGLTIPSGEIEGNGTATVEMEADVSAAVMDEANQELTIENPSVECEVVGEGAGISEGAELTFAQRVEEHVAGEYTVTVGDFNSDEQTATITVEDPNGKTETLPNQDLTSDITAAGLTIPGDAIEGDGDFTVDMSRSVQTNWDTVEDEDEIIADGGNIRLADSTDETSLGEYTIDVEETFFQTWAETITVTDPDGDTHTVTSEDPGEDIEVAGLVIEADTLTNENSGTEGGKVVIDIDGDITEGSSVSGANIADDAVTFGHREEEHQLGEYRINVSNYDSNNNTATIEVERPDGSTEEVTDQELDGEFIIGGLEINENLISGDGSATVRMQPDGETIIGEREMRTENGRFEYNGVEFTFDGSVANDPEDVDFSIENNALAFQIGPNAGQDVLVDIPKMDVEELGLDELDVTSQRSANDGISILDGAITQVSDARATLGAMQNRMEHTVNNLQVTSENLTAAESRIRDTDMAEEMTEFTRNNILNQSGTAMLAQANQLPQGVLELLQ</sequence>
<dbReference type="GO" id="GO:0005198">
    <property type="term" value="F:structural molecule activity"/>
    <property type="evidence" value="ECO:0007669"/>
    <property type="project" value="UniProtKB-UniRule"/>
</dbReference>
<name>A0A840QNT8_9BACI</name>
<feature type="region of interest" description="Disordered" evidence="6">
    <location>
        <begin position="188"/>
        <end position="207"/>
    </location>
</feature>
<organism evidence="9 10">
    <name type="scientific">Texcoconibacillus texcoconensis</name>
    <dbReference type="NCBI Taxonomy" id="1095777"/>
    <lineage>
        <taxon>Bacteria</taxon>
        <taxon>Bacillati</taxon>
        <taxon>Bacillota</taxon>
        <taxon>Bacilli</taxon>
        <taxon>Bacillales</taxon>
        <taxon>Bacillaceae</taxon>
        <taxon>Texcoconibacillus</taxon>
    </lineage>
</organism>
<gene>
    <name evidence="9" type="ORF">HNQ41_001181</name>
</gene>
<reference evidence="9 10" key="1">
    <citation type="submission" date="2020-08" db="EMBL/GenBank/DDBJ databases">
        <title>Genomic Encyclopedia of Type Strains, Phase IV (KMG-IV): sequencing the most valuable type-strain genomes for metagenomic binning, comparative biology and taxonomic classification.</title>
        <authorList>
            <person name="Goeker M."/>
        </authorList>
    </citation>
    <scope>NUCLEOTIDE SEQUENCE [LARGE SCALE GENOMIC DNA]</scope>
    <source>
        <strain evidence="9 10">DSM 24696</strain>
    </source>
</reference>
<dbReference type="InterPro" id="IPR046358">
    <property type="entry name" value="Flagellin_C"/>
</dbReference>
<dbReference type="EMBL" id="JACHHB010000004">
    <property type="protein sequence ID" value="MBB5173018.1"/>
    <property type="molecule type" value="Genomic_DNA"/>
</dbReference>
<evidence type="ECO:0000256" key="1">
    <source>
        <dbReference type="ARBA" id="ARBA00005709"/>
    </source>
</evidence>
<accession>A0A840QNT8</accession>
<keyword evidence="9" id="KW-0966">Cell projection</keyword>
<dbReference type="Gene3D" id="6.10.10.10">
    <property type="entry name" value="Flagellar export chaperone, C-terminal domain"/>
    <property type="match status" value="1"/>
</dbReference>
<dbReference type="GO" id="GO:0005576">
    <property type="term" value="C:extracellular region"/>
    <property type="evidence" value="ECO:0007669"/>
    <property type="project" value="UniProtKB-SubCell"/>
</dbReference>
<dbReference type="PRINTS" id="PR00207">
    <property type="entry name" value="FLAGELLIN"/>
</dbReference>
<dbReference type="SUPFAM" id="SSF64518">
    <property type="entry name" value="Phase 1 flagellin"/>
    <property type="match status" value="1"/>
</dbReference>
<dbReference type="InterPro" id="IPR001029">
    <property type="entry name" value="Flagellin_N"/>
</dbReference>
<dbReference type="AlphaFoldDB" id="A0A840QNT8"/>
<feature type="domain" description="Flagellin N-terminal" evidence="7">
    <location>
        <begin position="3"/>
        <end position="140"/>
    </location>
</feature>
<dbReference type="InterPro" id="IPR042187">
    <property type="entry name" value="Flagellin_C_sub2"/>
</dbReference>
<keyword evidence="9" id="KW-0282">Flagellum</keyword>
<proteinExistence type="inferred from homology"/>
<keyword evidence="3 4" id="KW-0975">Bacterial flagellum</keyword>
<evidence type="ECO:0000313" key="10">
    <source>
        <dbReference type="Proteomes" id="UP000551878"/>
    </source>
</evidence>
<evidence type="ECO:0000256" key="5">
    <source>
        <dbReference type="SAM" id="Coils"/>
    </source>
</evidence>
<evidence type="ECO:0000256" key="4">
    <source>
        <dbReference type="RuleBase" id="RU362073"/>
    </source>
</evidence>
<comment type="similarity">
    <text evidence="1 4">Belongs to the bacterial flagellin family.</text>
</comment>
<protein>
    <recommendedName>
        <fullName evidence="2 4">Flagellin</fullName>
    </recommendedName>
</protein>
<keyword evidence="9" id="KW-0969">Cilium</keyword>
<evidence type="ECO:0000256" key="3">
    <source>
        <dbReference type="ARBA" id="ARBA00023143"/>
    </source>
</evidence>
<dbReference type="Gene3D" id="1.20.1330.10">
    <property type="entry name" value="f41 fragment of flagellin, N-terminal domain"/>
    <property type="match status" value="2"/>
</dbReference>
<keyword evidence="10" id="KW-1185">Reference proteome</keyword>
<comment type="subcellular location">
    <subcellularLocation>
        <location evidence="4">Secreted</location>
    </subcellularLocation>
    <subcellularLocation>
        <location evidence="4">Bacterial flagellum</location>
    </subcellularLocation>
</comment>
<dbReference type="PANTHER" id="PTHR42792">
    <property type="entry name" value="FLAGELLIN"/>
    <property type="match status" value="1"/>
</dbReference>
<evidence type="ECO:0000256" key="6">
    <source>
        <dbReference type="SAM" id="MobiDB-lite"/>
    </source>
</evidence>
<keyword evidence="5" id="KW-0175">Coiled coil</keyword>